<reference evidence="1" key="2">
    <citation type="submission" date="2023-05" db="EMBL/GenBank/DDBJ databases">
        <authorList>
            <person name="Schelkunov M.I."/>
        </authorList>
    </citation>
    <scope>NUCLEOTIDE SEQUENCE</scope>
    <source>
        <strain evidence="1">Hsosn_3</strain>
        <tissue evidence="1">Leaf</tissue>
    </source>
</reference>
<gene>
    <name evidence="1" type="ORF">POM88_019810</name>
</gene>
<dbReference type="AlphaFoldDB" id="A0AAD8IDS3"/>
<keyword evidence="2" id="KW-1185">Reference proteome</keyword>
<accession>A0AAD8IDS3</accession>
<protein>
    <submittedName>
        <fullName evidence="1">Uncharacterized protein</fullName>
    </submittedName>
</protein>
<dbReference type="EMBL" id="JAUIZM010000005">
    <property type="protein sequence ID" value="KAK1382075.1"/>
    <property type="molecule type" value="Genomic_DNA"/>
</dbReference>
<dbReference type="Proteomes" id="UP001237642">
    <property type="component" value="Unassembled WGS sequence"/>
</dbReference>
<sequence length="156" mass="17555">MAHNLHHLARHRARSFSNLQHDGENEHARGYQNCKTGAKMRRKIGHIAPLRINPSHSGFTQWPNTRSETNSPWSTLSIFSKRILNVYETSPAIIYKHQFEIRLCNGYVLTPSEGRGNYGVFIPATPRTNVTHEIGSIESLLTKSVSSTGTKISMNS</sequence>
<evidence type="ECO:0000313" key="1">
    <source>
        <dbReference type="EMBL" id="KAK1382075.1"/>
    </source>
</evidence>
<name>A0AAD8IDS3_9APIA</name>
<organism evidence="1 2">
    <name type="scientific">Heracleum sosnowskyi</name>
    <dbReference type="NCBI Taxonomy" id="360622"/>
    <lineage>
        <taxon>Eukaryota</taxon>
        <taxon>Viridiplantae</taxon>
        <taxon>Streptophyta</taxon>
        <taxon>Embryophyta</taxon>
        <taxon>Tracheophyta</taxon>
        <taxon>Spermatophyta</taxon>
        <taxon>Magnoliopsida</taxon>
        <taxon>eudicotyledons</taxon>
        <taxon>Gunneridae</taxon>
        <taxon>Pentapetalae</taxon>
        <taxon>asterids</taxon>
        <taxon>campanulids</taxon>
        <taxon>Apiales</taxon>
        <taxon>Apiaceae</taxon>
        <taxon>Apioideae</taxon>
        <taxon>apioid superclade</taxon>
        <taxon>Tordylieae</taxon>
        <taxon>Tordyliinae</taxon>
        <taxon>Heracleum</taxon>
    </lineage>
</organism>
<proteinExistence type="predicted"/>
<reference evidence="1" key="1">
    <citation type="submission" date="2023-02" db="EMBL/GenBank/DDBJ databases">
        <title>Genome of toxic invasive species Heracleum sosnowskyi carries increased number of genes despite the absence of recent whole-genome duplications.</title>
        <authorList>
            <person name="Schelkunov M."/>
            <person name="Shtratnikova V."/>
            <person name="Makarenko M."/>
            <person name="Klepikova A."/>
            <person name="Omelchenko D."/>
            <person name="Novikova G."/>
            <person name="Obukhova E."/>
            <person name="Bogdanov V."/>
            <person name="Penin A."/>
            <person name="Logacheva M."/>
        </authorList>
    </citation>
    <scope>NUCLEOTIDE SEQUENCE</scope>
    <source>
        <strain evidence="1">Hsosn_3</strain>
        <tissue evidence="1">Leaf</tissue>
    </source>
</reference>
<evidence type="ECO:0000313" key="2">
    <source>
        <dbReference type="Proteomes" id="UP001237642"/>
    </source>
</evidence>
<comment type="caution">
    <text evidence="1">The sequence shown here is derived from an EMBL/GenBank/DDBJ whole genome shotgun (WGS) entry which is preliminary data.</text>
</comment>